<dbReference type="STRING" id="320497.A0U93_07035"/>
<dbReference type="SMART" id="SM00091">
    <property type="entry name" value="PAS"/>
    <property type="match status" value="3"/>
</dbReference>
<dbReference type="PROSITE" id="PS50110">
    <property type="entry name" value="RESPONSE_REGULATORY"/>
    <property type="match status" value="1"/>
</dbReference>
<dbReference type="Gene3D" id="1.10.287.130">
    <property type="match status" value="1"/>
</dbReference>
<dbReference type="PRINTS" id="PR00344">
    <property type="entry name" value="BCTRLSENSOR"/>
</dbReference>
<evidence type="ECO:0000313" key="6">
    <source>
        <dbReference type="EMBL" id="AQS87726.1"/>
    </source>
</evidence>
<dbReference type="InterPro" id="IPR029016">
    <property type="entry name" value="GAF-like_dom_sf"/>
</dbReference>
<dbReference type="CDD" id="cd00082">
    <property type="entry name" value="HisKA"/>
    <property type="match status" value="1"/>
</dbReference>
<dbReference type="InterPro" id="IPR013655">
    <property type="entry name" value="PAS_fold_3"/>
</dbReference>
<dbReference type="CDD" id="cd00130">
    <property type="entry name" value="PAS"/>
    <property type="match status" value="2"/>
</dbReference>
<organism evidence="6 7">
    <name type="scientific">Neoasaia chiangmaiensis</name>
    <dbReference type="NCBI Taxonomy" id="320497"/>
    <lineage>
        <taxon>Bacteria</taxon>
        <taxon>Pseudomonadati</taxon>
        <taxon>Pseudomonadota</taxon>
        <taxon>Alphaproteobacteria</taxon>
        <taxon>Acetobacterales</taxon>
        <taxon>Acetobacteraceae</taxon>
        <taxon>Neoasaia</taxon>
    </lineage>
</organism>
<dbReference type="Pfam" id="PF08447">
    <property type="entry name" value="PAS_3"/>
    <property type="match status" value="2"/>
</dbReference>
<dbReference type="InterPro" id="IPR001789">
    <property type="entry name" value="Sig_transdc_resp-reg_receiver"/>
</dbReference>
<dbReference type="Pfam" id="PF08448">
    <property type="entry name" value="PAS_4"/>
    <property type="match status" value="2"/>
</dbReference>
<keyword evidence="3" id="KW-0597">Phosphoprotein</keyword>
<dbReference type="Gene3D" id="3.30.450.40">
    <property type="match status" value="1"/>
</dbReference>
<dbReference type="InterPro" id="IPR011006">
    <property type="entry name" value="CheY-like_superfamily"/>
</dbReference>
<dbReference type="OrthoDB" id="7284568at2"/>
<dbReference type="InterPro" id="IPR005467">
    <property type="entry name" value="His_kinase_dom"/>
</dbReference>
<dbReference type="Gene3D" id="3.30.450.20">
    <property type="entry name" value="PAS domain"/>
    <property type="match status" value="4"/>
</dbReference>
<dbReference type="GO" id="GO:0000155">
    <property type="term" value="F:phosphorelay sensor kinase activity"/>
    <property type="evidence" value="ECO:0007669"/>
    <property type="project" value="InterPro"/>
</dbReference>
<keyword evidence="7" id="KW-1185">Reference proteome</keyword>
<dbReference type="Pfam" id="PF00512">
    <property type="entry name" value="HisKA"/>
    <property type="match status" value="1"/>
</dbReference>
<dbReference type="InterPro" id="IPR001610">
    <property type="entry name" value="PAC"/>
</dbReference>
<name>A0A1U9KPI8_9PROT</name>
<evidence type="ECO:0000256" key="3">
    <source>
        <dbReference type="ARBA" id="ARBA00022553"/>
    </source>
</evidence>
<accession>A0A1U9KPI8</accession>
<dbReference type="SMART" id="SM00065">
    <property type="entry name" value="GAF"/>
    <property type="match status" value="1"/>
</dbReference>
<dbReference type="SMART" id="SM00387">
    <property type="entry name" value="HATPase_c"/>
    <property type="match status" value="1"/>
</dbReference>
<dbReference type="InterPro" id="IPR000014">
    <property type="entry name" value="PAS"/>
</dbReference>
<proteinExistence type="predicted"/>
<reference evidence="6 7" key="1">
    <citation type="submission" date="2016-03" db="EMBL/GenBank/DDBJ databases">
        <title>Acetic acid bacteria sequencing.</title>
        <authorList>
            <person name="Brandt J."/>
            <person name="Jakob F."/>
            <person name="Vogel R.F."/>
        </authorList>
    </citation>
    <scope>NUCLEOTIDE SEQUENCE [LARGE SCALE GENOMIC DNA]</scope>
    <source>
        <strain evidence="6 7">NBRC 101099</strain>
    </source>
</reference>
<dbReference type="SUPFAM" id="SSF47384">
    <property type="entry name" value="Homodimeric domain of signal transducing histidine kinase"/>
    <property type="match status" value="1"/>
</dbReference>
<dbReference type="PROSITE" id="PS50112">
    <property type="entry name" value="PAS"/>
    <property type="match status" value="2"/>
</dbReference>
<dbReference type="InterPro" id="IPR000700">
    <property type="entry name" value="PAS-assoc_C"/>
</dbReference>
<keyword evidence="5" id="KW-0418">Kinase</keyword>
<dbReference type="EC" id="2.7.13.3" evidence="2"/>
<dbReference type="EMBL" id="CP014691">
    <property type="protein sequence ID" value="AQS87726.1"/>
    <property type="molecule type" value="Genomic_DNA"/>
</dbReference>
<dbReference type="Pfam" id="PF02518">
    <property type="entry name" value="HATPase_c"/>
    <property type="match status" value="1"/>
</dbReference>
<dbReference type="SUPFAM" id="SSF55781">
    <property type="entry name" value="GAF domain-like"/>
    <property type="match status" value="1"/>
</dbReference>
<dbReference type="PANTHER" id="PTHR43065">
    <property type="entry name" value="SENSOR HISTIDINE KINASE"/>
    <property type="match status" value="1"/>
</dbReference>
<dbReference type="Proteomes" id="UP000188604">
    <property type="component" value="Chromosome"/>
</dbReference>
<dbReference type="InterPro" id="IPR036890">
    <property type="entry name" value="HATPase_C_sf"/>
</dbReference>
<sequence>MTSYPDEIDAALADIVASVADRLGDSRVMMALFDDSGVRLFPEAGSGHAAWPVAAGERVRMLLAERPVTTAEEAGLASLSGWSLFAMRHRRDRRLHGALCVGASLDEAARQAVLRFARMATEVLASGHRLLVLKDEADHRRRMLDGAIDDAIITFDLQGHITGWNMGAQHVLGWPAAEILGRRIDTIFVSEDVASGRPHHEMKQARETGRASDERWHRRKDGSRFWASGEMLRLEDDDGRQIGYIKLLRDRTQLRKTRLELGESRQQVTDALRTGLLGFFSWDGERRLLHGDAHCAGLLGISADMLEAGVSWEMIAARVPPESTYGGREIDAWLGDTPERAIALRQPDDSVRYLLWEGHKRDGGYGGLVVDVTAALKAQEALRVSEAFMHRMLASSNDVIQLHDLKGYLTFISEGGLRAMELETPTPLLNRDWTSLWRGEAGQRAAAQALAAAQAGQVGRFSAYAETGKGNARFWEVVVTPILGKDGHPERLLSVARDQTLTNQAIERMDIALDAGAILGTWRYDPVRDEITGDARMAQVLRISPARLETGVPLGMFYERIAASDIDMIHRALMQAREHSEAFRVEFRVHEPGGGWRWIEASGRRNHVMGDLSPMVCGILLDIEARKRETARQEALVSFGDGLRALDDIDEMLRLCGAVLGRVLKADQAGFGDVDDVRELVTVQADWRAHAIQRSVVGLHAFSAYGQYVDALKRGEVVAVDDIESDARTVDTAPQLRALGIRAFMNVPLIDAGRLIAIVFVHFPRVYHWTEGDSAFAQAVADRTWAAIRQTRAQVALRRINETLEEQVARRTRERDNIWSITGDLLAVFDRLGCLRRINPSWRHALGYTPEELLGRAFETLVHPDDIEAAAQAMRRLRAAQPVRQLDLRLRHRDGTWRMYNWSGVPQGAEIYSIGRDVTDRIELEEQLRQAQKMEAVGQLTGGLAHDFNNLLSGIGGGLELLSRRIAQGRTDGLMRYIASAQNAAGRAAALTHRLLAFSRRQMLDPRPTDVNTQIEGMIDLIRGTIGPSVTLDVRLQPGLRRTLVDPNQLENTLLNLCINARDAMPDGGCLSITTTNCDLRGTEARDRDLMPGPYLVLSVSDTGVGMAPEILARAFDPFFTTKPLGQGTGLGLSMIYGFARQSGGRVDIESRIGQGTTVRLMLPKYLPVEAVSETFPSQEAVADDLATVGALDVLLVDDEPTVRLVARETLQEMGFTVHEAADGLSALAILQDRDRALDFLVTDVGLPGGMNGRQLADAARVVRPGLRTLFITGYAEQAVFADRVLEDNMRVLVKPFTMDALRSQVRLLLQPEASD</sequence>
<dbReference type="SUPFAM" id="SSF55785">
    <property type="entry name" value="PYP-like sensor domain (PAS domain)"/>
    <property type="match status" value="4"/>
</dbReference>
<dbReference type="InterPro" id="IPR036097">
    <property type="entry name" value="HisK_dim/P_sf"/>
</dbReference>
<dbReference type="Pfam" id="PF01590">
    <property type="entry name" value="GAF"/>
    <property type="match status" value="1"/>
</dbReference>
<dbReference type="InterPro" id="IPR004358">
    <property type="entry name" value="Sig_transdc_His_kin-like_C"/>
</dbReference>
<evidence type="ECO:0000256" key="5">
    <source>
        <dbReference type="ARBA" id="ARBA00022777"/>
    </source>
</evidence>
<dbReference type="SMART" id="SM00388">
    <property type="entry name" value="HisKA"/>
    <property type="match status" value="1"/>
</dbReference>
<evidence type="ECO:0000256" key="1">
    <source>
        <dbReference type="ARBA" id="ARBA00000085"/>
    </source>
</evidence>
<dbReference type="RefSeq" id="WP_077806718.1">
    <property type="nucleotide sequence ID" value="NZ_BJXS01000002.1"/>
</dbReference>
<dbReference type="InterPro" id="IPR013656">
    <property type="entry name" value="PAS_4"/>
</dbReference>
<dbReference type="SUPFAM" id="SSF52172">
    <property type="entry name" value="CheY-like"/>
    <property type="match status" value="1"/>
</dbReference>
<comment type="catalytic activity">
    <reaction evidence="1">
        <text>ATP + protein L-histidine = ADP + protein N-phospho-L-histidine.</text>
        <dbReference type="EC" id="2.7.13.3"/>
    </reaction>
</comment>
<protein>
    <recommendedName>
        <fullName evidence="2">histidine kinase</fullName>
        <ecNumber evidence="2">2.7.13.3</ecNumber>
    </recommendedName>
</protein>
<dbReference type="PROSITE" id="PS50109">
    <property type="entry name" value="HIS_KIN"/>
    <property type="match status" value="1"/>
</dbReference>
<dbReference type="Pfam" id="PF00072">
    <property type="entry name" value="Response_reg"/>
    <property type="match status" value="1"/>
</dbReference>
<dbReference type="InterPro" id="IPR035965">
    <property type="entry name" value="PAS-like_dom_sf"/>
</dbReference>
<keyword evidence="4" id="KW-0808">Transferase</keyword>
<dbReference type="PROSITE" id="PS50113">
    <property type="entry name" value="PAC"/>
    <property type="match status" value="1"/>
</dbReference>
<dbReference type="Gene3D" id="3.40.50.2300">
    <property type="match status" value="1"/>
</dbReference>
<dbReference type="NCBIfam" id="TIGR00229">
    <property type="entry name" value="sensory_box"/>
    <property type="match status" value="2"/>
</dbReference>
<dbReference type="SUPFAM" id="SSF55874">
    <property type="entry name" value="ATPase domain of HSP90 chaperone/DNA topoisomerase II/histidine kinase"/>
    <property type="match status" value="1"/>
</dbReference>
<dbReference type="InterPro" id="IPR003018">
    <property type="entry name" value="GAF"/>
</dbReference>
<evidence type="ECO:0000256" key="4">
    <source>
        <dbReference type="ARBA" id="ARBA00022679"/>
    </source>
</evidence>
<dbReference type="InterPro" id="IPR003661">
    <property type="entry name" value="HisK_dim/P_dom"/>
</dbReference>
<dbReference type="Gene3D" id="3.30.565.10">
    <property type="entry name" value="Histidine kinase-like ATPase, C-terminal domain"/>
    <property type="match status" value="1"/>
</dbReference>
<dbReference type="PANTHER" id="PTHR43065:SF42">
    <property type="entry name" value="TWO-COMPONENT SENSOR PPRA"/>
    <property type="match status" value="1"/>
</dbReference>
<evidence type="ECO:0000313" key="7">
    <source>
        <dbReference type="Proteomes" id="UP000188604"/>
    </source>
</evidence>
<dbReference type="InterPro" id="IPR003594">
    <property type="entry name" value="HATPase_dom"/>
</dbReference>
<gene>
    <name evidence="6" type="ORF">A0U93_07035</name>
</gene>
<dbReference type="KEGG" id="nch:A0U93_07035"/>
<evidence type="ECO:0000256" key="2">
    <source>
        <dbReference type="ARBA" id="ARBA00012438"/>
    </source>
</evidence>
<dbReference type="SMART" id="SM00086">
    <property type="entry name" value="PAC"/>
    <property type="match status" value="4"/>
</dbReference>
<dbReference type="SMART" id="SM00448">
    <property type="entry name" value="REC"/>
    <property type="match status" value="1"/>
</dbReference>